<organism evidence="1 2">
    <name type="scientific">Vespula pensylvanica</name>
    <name type="common">Western yellow jacket</name>
    <name type="synonym">Wasp</name>
    <dbReference type="NCBI Taxonomy" id="30213"/>
    <lineage>
        <taxon>Eukaryota</taxon>
        <taxon>Metazoa</taxon>
        <taxon>Ecdysozoa</taxon>
        <taxon>Arthropoda</taxon>
        <taxon>Hexapoda</taxon>
        <taxon>Insecta</taxon>
        <taxon>Pterygota</taxon>
        <taxon>Neoptera</taxon>
        <taxon>Endopterygota</taxon>
        <taxon>Hymenoptera</taxon>
        <taxon>Apocrita</taxon>
        <taxon>Aculeata</taxon>
        <taxon>Vespoidea</taxon>
        <taxon>Vespidae</taxon>
        <taxon>Vespinae</taxon>
        <taxon>Vespula</taxon>
    </lineage>
</organism>
<gene>
    <name evidence="1" type="ORF">H0235_007013</name>
</gene>
<dbReference type="Proteomes" id="UP000600918">
    <property type="component" value="Unassembled WGS sequence"/>
</dbReference>
<name>A0A834P427_VESPE</name>
<keyword evidence="2" id="KW-1185">Reference proteome</keyword>
<accession>A0A834P427</accession>
<comment type="caution">
    <text evidence="1">The sequence shown here is derived from an EMBL/GenBank/DDBJ whole genome shotgun (WGS) entry which is preliminary data.</text>
</comment>
<dbReference type="EMBL" id="JACSDY010000005">
    <property type="protein sequence ID" value="KAF7427319.1"/>
    <property type="molecule type" value="Genomic_DNA"/>
</dbReference>
<evidence type="ECO:0000313" key="1">
    <source>
        <dbReference type="EMBL" id="KAF7427319.1"/>
    </source>
</evidence>
<reference evidence="1" key="1">
    <citation type="journal article" date="2020" name="G3 (Bethesda)">
        <title>High-Quality Assemblies for Three Invasive Social Wasps from the &lt;i&gt;Vespula&lt;/i&gt; Genus.</title>
        <authorList>
            <person name="Harrop T.W.R."/>
            <person name="Guhlin J."/>
            <person name="McLaughlin G.M."/>
            <person name="Permina E."/>
            <person name="Stockwell P."/>
            <person name="Gilligan J."/>
            <person name="Le Lec M.F."/>
            <person name="Gruber M.A.M."/>
            <person name="Quinn O."/>
            <person name="Lovegrove M."/>
            <person name="Duncan E.J."/>
            <person name="Remnant E.J."/>
            <person name="Van Eeckhoven J."/>
            <person name="Graham B."/>
            <person name="Knapp R.A."/>
            <person name="Langford K.W."/>
            <person name="Kronenberg Z."/>
            <person name="Press M.O."/>
            <person name="Eacker S.M."/>
            <person name="Wilson-Rankin E.E."/>
            <person name="Purcell J."/>
            <person name="Lester P.J."/>
            <person name="Dearden P.K."/>
        </authorList>
    </citation>
    <scope>NUCLEOTIDE SEQUENCE</scope>
    <source>
        <strain evidence="1">Volc-1</strain>
    </source>
</reference>
<proteinExistence type="predicted"/>
<evidence type="ECO:0000313" key="2">
    <source>
        <dbReference type="Proteomes" id="UP000600918"/>
    </source>
</evidence>
<protein>
    <submittedName>
        <fullName evidence="1">Uncharacterized protein</fullName>
    </submittedName>
</protein>
<sequence>MHRIAIQKGSTPFARQNLSSFRAGIALVAFRVISNGVVRLWKMDTSSMGGVGCRIIKRGSNKYRKKALFSKSDCYPSQWT</sequence>
<dbReference type="AlphaFoldDB" id="A0A834P427"/>